<dbReference type="GeneID" id="25911522"/>
<evidence type="ECO:0000313" key="2">
    <source>
        <dbReference type="EMBL" id="KNC76482.1"/>
    </source>
</evidence>
<keyword evidence="3" id="KW-1185">Reference proteome</keyword>
<dbReference type="AlphaFoldDB" id="A0A0L0FI68"/>
<evidence type="ECO:0000256" key="1">
    <source>
        <dbReference type="SAM" id="MobiDB-lite"/>
    </source>
</evidence>
<reference evidence="2 3" key="1">
    <citation type="submission" date="2011-02" db="EMBL/GenBank/DDBJ databases">
        <title>The Genome Sequence of Sphaeroforma arctica JP610.</title>
        <authorList>
            <consortium name="The Broad Institute Genome Sequencing Platform"/>
            <person name="Russ C."/>
            <person name="Cuomo C."/>
            <person name="Young S.K."/>
            <person name="Zeng Q."/>
            <person name="Gargeya S."/>
            <person name="Alvarado L."/>
            <person name="Berlin A."/>
            <person name="Chapman S.B."/>
            <person name="Chen Z."/>
            <person name="Freedman E."/>
            <person name="Gellesch M."/>
            <person name="Goldberg J."/>
            <person name="Griggs A."/>
            <person name="Gujja S."/>
            <person name="Heilman E."/>
            <person name="Heiman D."/>
            <person name="Howarth C."/>
            <person name="Mehta T."/>
            <person name="Neiman D."/>
            <person name="Pearson M."/>
            <person name="Roberts A."/>
            <person name="Saif S."/>
            <person name="Shea T."/>
            <person name="Shenoy N."/>
            <person name="Sisk P."/>
            <person name="Stolte C."/>
            <person name="Sykes S."/>
            <person name="White J."/>
            <person name="Yandava C."/>
            <person name="Burger G."/>
            <person name="Gray M.W."/>
            <person name="Holland P.W.H."/>
            <person name="King N."/>
            <person name="Lang F.B.F."/>
            <person name="Roger A.J."/>
            <person name="Ruiz-Trillo I."/>
            <person name="Haas B."/>
            <person name="Nusbaum C."/>
            <person name="Birren B."/>
        </authorList>
    </citation>
    <scope>NUCLEOTIDE SEQUENCE [LARGE SCALE GENOMIC DNA]</scope>
    <source>
        <strain evidence="2 3">JP610</strain>
    </source>
</reference>
<gene>
    <name evidence="2" type="ORF">SARC_11018</name>
</gene>
<dbReference type="EMBL" id="KQ243086">
    <property type="protein sequence ID" value="KNC76482.1"/>
    <property type="molecule type" value="Genomic_DNA"/>
</dbReference>
<dbReference type="Proteomes" id="UP000054560">
    <property type="component" value="Unassembled WGS sequence"/>
</dbReference>
<organism evidence="2 3">
    <name type="scientific">Sphaeroforma arctica JP610</name>
    <dbReference type="NCBI Taxonomy" id="667725"/>
    <lineage>
        <taxon>Eukaryota</taxon>
        <taxon>Ichthyosporea</taxon>
        <taxon>Ichthyophonida</taxon>
        <taxon>Sphaeroforma</taxon>
    </lineage>
</organism>
<feature type="compositionally biased region" description="Low complexity" evidence="1">
    <location>
        <begin position="1"/>
        <end position="13"/>
    </location>
</feature>
<proteinExistence type="predicted"/>
<sequence>MFLSTSVSSALSSAEDDSTRDHRKESNGEKSDTELVRMYTFCSRTRSGNMAAIFVNLNADKDVGVNLKTMSDTIDFDLVPRVEYMLTSTALSSLDIYLNDKLLSLTDTGALPDLKGRRVVPGYFDEQATVLLQPASYAIIDFEAELDLCKA</sequence>
<accession>A0A0L0FI68</accession>
<protein>
    <submittedName>
        <fullName evidence="2">Uncharacterized protein</fullName>
    </submittedName>
</protein>
<evidence type="ECO:0000313" key="3">
    <source>
        <dbReference type="Proteomes" id="UP000054560"/>
    </source>
</evidence>
<feature type="region of interest" description="Disordered" evidence="1">
    <location>
        <begin position="1"/>
        <end position="31"/>
    </location>
</feature>
<feature type="compositionally biased region" description="Basic and acidic residues" evidence="1">
    <location>
        <begin position="17"/>
        <end position="31"/>
    </location>
</feature>
<dbReference type="RefSeq" id="XP_014150384.1">
    <property type="nucleotide sequence ID" value="XM_014294909.1"/>
</dbReference>
<name>A0A0L0FI68_9EUKA</name>